<comment type="caution">
    <text evidence="2">The sequence shown here is derived from an EMBL/GenBank/DDBJ whole genome shotgun (WGS) entry which is preliminary data.</text>
</comment>
<protein>
    <recommendedName>
        <fullName evidence="4">Alpha-1,6-mannosyl-glycoprotein 6-beta-N-acetylglucosaminyltransferase</fullName>
    </recommendedName>
</protein>
<evidence type="ECO:0008006" key="4">
    <source>
        <dbReference type="Google" id="ProtNLM"/>
    </source>
</evidence>
<evidence type="ECO:0000313" key="2">
    <source>
        <dbReference type="EMBL" id="KAK7040769.1"/>
    </source>
</evidence>
<feature type="compositionally biased region" description="Low complexity" evidence="1">
    <location>
        <begin position="66"/>
        <end position="79"/>
    </location>
</feature>
<organism evidence="2 3">
    <name type="scientific">Paramarasmius palmivorus</name>
    <dbReference type="NCBI Taxonomy" id="297713"/>
    <lineage>
        <taxon>Eukaryota</taxon>
        <taxon>Fungi</taxon>
        <taxon>Dikarya</taxon>
        <taxon>Basidiomycota</taxon>
        <taxon>Agaricomycotina</taxon>
        <taxon>Agaricomycetes</taxon>
        <taxon>Agaricomycetidae</taxon>
        <taxon>Agaricales</taxon>
        <taxon>Marasmiineae</taxon>
        <taxon>Marasmiaceae</taxon>
        <taxon>Paramarasmius</taxon>
    </lineage>
</organism>
<dbReference type="EMBL" id="JAYKXP010000036">
    <property type="protein sequence ID" value="KAK7040769.1"/>
    <property type="molecule type" value="Genomic_DNA"/>
</dbReference>
<gene>
    <name evidence="2" type="ORF">VNI00_009675</name>
</gene>
<dbReference type="AlphaFoldDB" id="A0AAW0CP48"/>
<evidence type="ECO:0000313" key="3">
    <source>
        <dbReference type="Proteomes" id="UP001383192"/>
    </source>
</evidence>
<dbReference type="Proteomes" id="UP001383192">
    <property type="component" value="Unassembled WGS sequence"/>
</dbReference>
<proteinExistence type="predicted"/>
<accession>A0AAW0CP48</accession>
<reference evidence="2 3" key="1">
    <citation type="submission" date="2024-01" db="EMBL/GenBank/DDBJ databases">
        <title>A draft genome for a cacao thread blight-causing isolate of Paramarasmius palmivorus.</title>
        <authorList>
            <person name="Baruah I.K."/>
            <person name="Bukari Y."/>
            <person name="Amoako-Attah I."/>
            <person name="Meinhardt L.W."/>
            <person name="Bailey B.A."/>
            <person name="Cohen S.P."/>
        </authorList>
    </citation>
    <scope>NUCLEOTIDE SEQUENCE [LARGE SCALE GENOMIC DNA]</scope>
    <source>
        <strain evidence="2 3">GH-12</strain>
    </source>
</reference>
<sequence>MRVLQHFSSSRNRQAVVVVLALGVILASVIYREEIQSTASHVTTFSFPIKTKTRPDATVTAISSNLSATESSSTEKSAAIPTSIHPPEPLATIENNHASYPRLAPLDMRGLDSLRERHLQRIEDVISGNIPDYREWNVVQLDGLKDHWLEVGANGRFEQPKVILSTYGCSTTGEVIWLESLMNAFREQKQFFLYASYENIGKMYKSLDDIVTHVWSTDEHVIWCFNDTISCVESPENPHGIPSWKIFTFTFWGSPQGWGNFMAPREPWSYNPLGGEWNLIPYVMPDKQFYLGYHYTGCTNLPYVPSGERKNQIAILAKRSEYFYKDTFLQPEIWPILKNLTGLDLISVSNSEEGFPVRDALTLLGPMERHDYDMMLVRGSSKALLGIGRPKISPSPYASLCRGVPVIIPYNGKICPARVEESEWCGNHHQHGPASRIGPPYVYTIDSQGPIEDIVGTIMTAVNTPIEPYVPPDMTEEALKRRIDDYFSIDWKAYAMERMQEKGWERVVTQEFMYRWLAKHPVRKQRDKRSPL</sequence>
<feature type="region of interest" description="Disordered" evidence="1">
    <location>
        <begin position="66"/>
        <end position="88"/>
    </location>
</feature>
<evidence type="ECO:0000256" key="1">
    <source>
        <dbReference type="SAM" id="MobiDB-lite"/>
    </source>
</evidence>
<keyword evidence="3" id="KW-1185">Reference proteome</keyword>
<name>A0AAW0CP48_9AGAR</name>